<dbReference type="PANTHER" id="PTHR33096:SF1">
    <property type="entry name" value="CXC1-LIKE CYSTEINE CLUSTER ASSOCIATED WITH KDZ TRANSPOSASES DOMAIN-CONTAINING PROTEIN"/>
    <property type="match status" value="1"/>
</dbReference>
<gene>
    <name evidence="2" type="ORF">EST38_g13691</name>
</gene>
<feature type="compositionally biased region" description="Acidic residues" evidence="1">
    <location>
        <begin position="383"/>
        <end position="392"/>
    </location>
</feature>
<sequence>MTKRKGGVSRSVRGLIGVPAPYNQPRQRGLVQDVSVRGVTQIQQYTDRVDKRRKIVENEMSNETRQIVEAIQQDVGIPPPPAPDMMDDSPPQAPGDDSWVDIDDHMEPESLAQAVEAAVIDPKWSRRYLRDARTWRHRLSRVQQNWAPLIERLVSAYLRWRYPSANATQPNNVEGEACEGSIPFSITTVNLYSMESSVTINLRDDQVATVALVEAGYLGSSPVDPSIAISLKTLELYQLIRQRKPSFSYEAFAKVLCDLYQVPYRRQWRTALADAFDVFLMIRRNIDAQIQAKLGRTSAHWRVLNACPPCMYELEGEKPLKYRMFFAIDGNDSTKRVDMGSFRQQGDMRIFESTYFVPSAEVDEWTLSQVQGRGPEVPTSDGNWDDDEEQPDESSNHNDVHEGEVSDCTRNWKAAQTDTKKRAMGIFDETGWFASGCRHGLILWVADMIQSGEQ</sequence>
<dbReference type="EMBL" id="SDEE01001377">
    <property type="protein sequence ID" value="RXW12166.1"/>
    <property type="molecule type" value="Genomic_DNA"/>
</dbReference>
<feature type="region of interest" description="Disordered" evidence="1">
    <location>
        <begin position="369"/>
        <end position="409"/>
    </location>
</feature>
<dbReference type="PANTHER" id="PTHR33096">
    <property type="entry name" value="CXC2 DOMAIN-CONTAINING PROTEIN"/>
    <property type="match status" value="1"/>
</dbReference>
<evidence type="ECO:0000313" key="2">
    <source>
        <dbReference type="EMBL" id="RXW12166.1"/>
    </source>
</evidence>
<dbReference type="InterPro" id="IPR040521">
    <property type="entry name" value="KDZ"/>
</dbReference>
<proteinExistence type="predicted"/>
<dbReference type="AlphaFoldDB" id="A0A4Q2D147"/>
<feature type="compositionally biased region" description="Basic and acidic residues" evidence="1">
    <location>
        <begin position="394"/>
        <end position="404"/>
    </location>
</feature>
<dbReference type="Proteomes" id="UP000290288">
    <property type="component" value="Unassembled WGS sequence"/>
</dbReference>
<accession>A0A4Q2D147</accession>
<feature type="region of interest" description="Disordered" evidence="1">
    <location>
        <begin position="1"/>
        <end position="25"/>
    </location>
</feature>
<reference evidence="2 3" key="1">
    <citation type="submission" date="2019-01" db="EMBL/GenBank/DDBJ databases">
        <title>Draft genome sequence of Psathyrella aberdarensis IHI B618.</title>
        <authorList>
            <person name="Buettner E."/>
            <person name="Kellner H."/>
        </authorList>
    </citation>
    <scope>NUCLEOTIDE SEQUENCE [LARGE SCALE GENOMIC DNA]</scope>
    <source>
        <strain evidence="2 3">IHI B618</strain>
    </source>
</reference>
<dbReference type="STRING" id="2316362.A0A4Q2D147"/>
<evidence type="ECO:0008006" key="4">
    <source>
        <dbReference type="Google" id="ProtNLM"/>
    </source>
</evidence>
<organism evidence="2 3">
    <name type="scientific">Candolleomyces aberdarensis</name>
    <dbReference type="NCBI Taxonomy" id="2316362"/>
    <lineage>
        <taxon>Eukaryota</taxon>
        <taxon>Fungi</taxon>
        <taxon>Dikarya</taxon>
        <taxon>Basidiomycota</taxon>
        <taxon>Agaricomycotina</taxon>
        <taxon>Agaricomycetes</taxon>
        <taxon>Agaricomycetidae</taxon>
        <taxon>Agaricales</taxon>
        <taxon>Agaricineae</taxon>
        <taxon>Psathyrellaceae</taxon>
        <taxon>Candolleomyces</taxon>
    </lineage>
</organism>
<protein>
    <recommendedName>
        <fullName evidence="4">CxC1-like cysteine cluster associated with KDZ transposases domain-containing protein</fullName>
    </recommendedName>
</protein>
<evidence type="ECO:0000313" key="3">
    <source>
        <dbReference type="Proteomes" id="UP000290288"/>
    </source>
</evidence>
<keyword evidence="3" id="KW-1185">Reference proteome</keyword>
<comment type="caution">
    <text evidence="2">The sequence shown here is derived from an EMBL/GenBank/DDBJ whole genome shotgun (WGS) entry which is preliminary data.</text>
</comment>
<evidence type="ECO:0000256" key="1">
    <source>
        <dbReference type="SAM" id="MobiDB-lite"/>
    </source>
</evidence>
<dbReference type="Pfam" id="PF18758">
    <property type="entry name" value="KDZ"/>
    <property type="match status" value="1"/>
</dbReference>
<name>A0A4Q2D147_9AGAR</name>
<dbReference type="OrthoDB" id="2665372at2759"/>